<evidence type="ECO:0000313" key="2">
    <source>
        <dbReference type="Proteomes" id="UP000000925"/>
    </source>
</evidence>
<dbReference type="Gene3D" id="2.30.30.700">
    <property type="entry name" value="SLA1 homology domain 1"/>
    <property type="match status" value="1"/>
</dbReference>
<dbReference type="EMBL" id="CP001998">
    <property type="protein sequence ID" value="ADE53128.1"/>
    <property type="molecule type" value="Genomic_DNA"/>
</dbReference>
<dbReference type="HOGENOM" id="CLU_1265168_0_0_0"/>
<reference evidence="1 2" key="1">
    <citation type="journal article" date="2010" name="Stand. Genomic Sci.">
        <title>Complete genome sequence of Coraliomargarita akajimensis type strain (04OKA010-24).</title>
        <authorList>
            <person name="Mavromatis K."/>
            <person name="Abt B."/>
            <person name="Brambilla E."/>
            <person name="Lapidus A."/>
            <person name="Copeland A."/>
            <person name="Deshpande S."/>
            <person name="Nolan M."/>
            <person name="Lucas S."/>
            <person name="Tice H."/>
            <person name="Cheng J.F."/>
            <person name="Han C."/>
            <person name="Detter J.C."/>
            <person name="Woyke T."/>
            <person name="Goodwin L."/>
            <person name="Pitluck S."/>
            <person name="Held B."/>
            <person name="Brettin T."/>
            <person name="Tapia R."/>
            <person name="Ivanova N."/>
            <person name="Mikhailova N."/>
            <person name="Pati A."/>
            <person name="Liolios K."/>
            <person name="Chen A."/>
            <person name="Palaniappan K."/>
            <person name="Land M."/>
            <person name="Hauser L."/>
            <person name="Chang Y.J."/>
            <person name="Jeffries C.D."/>
            <person name="Rohde M."/>
            <person name="Goker M."/>
            <person name="Bristow J."/>
            <person name="Eisen J.A."/>
            <person name="Markowitz V."/>
            <person name="Hugenholtz P."/>
            <person name="Klenk H.P."/>
            <person name="Kyrpides N.C."/>
        </authorList>
    </citation>
    <scope>NUCLEOTIDE SEQUENCE [LARGE SCALE GENOMIC DNA]</scope>
    <source>
        <strain evidence="2">DSM 45221 / IAM 15411 / JCM 23193 / KCTC 12865</strain>
    </source>
</reference>
<evidence type="ECO:0000313" key="1">
    <source>
        <dbReference type="EMBL" id="ADE53128.1"/>
    </source>
</evidence>
<protein>
    <recommendedName>
        <fullName evidence="3">Thioredoxin domain-containing protein</fullName>
    </recommendedName>
</protein>
<gene>
    <name evidence="1" type="ordered locus">Caka_0099</name>
</gene>
<dbReference type="KEGG" id="caa:Caka_0099"/>
<name>D5EL26_CORAD</name>
<proteinExistence type="predicted"/>
<dbReference type="Proteomes" id="UP000000925">
    <property type="component" value="Chromosome"/>
</dbReference>
<keyword evidence="2" id="KW-1185">Reference proteome</keyword>
<organism evidence="1 2">
    <name type="scientific">Coraliomargarita akajimensis (strain DSM 45221 / IAM 15411 / JCM 23193 / KCTC 12865 / 04OKA010-24)</name>
    <dbReference type="NCBI Taxonomy" id="583355"/>
    <lineage>
        <taxon>Bacteria</taxon>
        <taxon>Pseudomonadati</taxon>
        <taxon>Verrucomicrobiota</taxon>
        <taxon>Opitutia</taxon>
        <taxon>Puniceicoccales</taxon>
        <taxon>Coraliomargaritaceae</taxon>
        <taxon>Coraliomargarita</taxon>
    </lineage>
</organism>
<dbReference type="AlphaFoldDB" id="D5EL26"/>
<sequence length="218" mass="24281">MKLLVLLPLLFLAIATCYGGIKLPRGTYAIDELDAAKQQAAEDGEPIAFLYTNKDSTCGLCNRAATMIIDELKSSTVLVYTDSKQQSPGIVSKALSERGKYIPKVAVFDSSIEEQLGLVIYEEIKQDGDDAFDDLKKRIRAYKKAAHPPKKREVSRFEATKSYAERTWTNESGASFKGSFVSATDDTVTIRRSSDKREFTVQQSILSDADQTYINENR</sequence>
<accession>D5EL26</accession>
<evidence type="ECO:0008006" key="3">
    <source>
        <dbReference type="Google" id="ProtNLM"/>
    </source>
</evidence>